<keyword evidence="2" id="KW-1185">Reference proteome</keyword>
<dbReference type="Gene3D" id="3.40.50.300">
    <property type="entry name" value="P-loop containing nucleotide triphosphate hydrolases"/>
    <property type="match status" value="1"/>
</dbReference>
<dbReference type="InterPro" id="IPR027417">
    <property type="entry name" value="P-loop_NTPase"/>
</dbReference>
<dbReference type="EMBL" id="BAABHV010000001">
    <property type="protein sequence ID" value="GAA5047331.1"/>
    <property type="molecule type" value="Genomic_DNA"/>
</dbReference>
<evidence type="ECO:0008006" key="3">
    <source>
        <dbReference type="Google" id="ProtNLM"/>
    </source>
</evidence>
<sequence>MTAPDFRRYLFVGGLHRTGTSLIARLLADHPEIDAITDAPVPENEGVFLQGAIPHTARHGVPGHFATDPAQHLVEQSRYDSLETRRRLEHDWDPWFSEGGSWRVEKSPVNLTRMRLYQQLFPLSQYVVVLRHPEAMAAALAKWTDRPASDLVDYALSAYELAYRDLEYIHAAMVVRYEDLVADPQGWIGSVARFCGLDPVEVGASLYDGNRHYAGATKMTGEQAARAGCYGYAPGLKVTPVAPRVQHPLRSIRDAA</sequence>
<accession>A0ABP9K099</accession>
<dbReference type="RefSeq" id="WP_346031421.1">
    <property type="nucleotide sequence ID" value="NZ_BAABHV010000001.1"/>
</dbReference>
<evidence type="ECO:0000313" key="2">
    <source>
        <dbReference type="Proteomes" id="UP001500518"/>
    </source>
</evidence>
<proteinExistence type="predicted"/>
<dbReference type="SUPFAM" id="SSF52540">
    <property type="entry name" value="P-loop containing nucleoside triphosphate hydrolases"/>
    <property type="match status" value="1"/>
</dbReference>
<protein>
    <recommendedName>
        <fullName evidence="3">Sulfotransferase</fullName>
    </recommendedName>
</protein>
<comment type="caution">
    <text evidence="1">The sequence shown here is derived from an EMBL/GenBank/DDBJ whole genome shotgun (WGS) entry which is preliminary data.</text>
</comment>
<reference evidence="2" key="1">
    <citation type="journal article" date="2019" name="Int. J. Syst. Evol. Microbiol.">
        <title>The Global Catalogue of Microorganisms (GCM) 10K type strain sequencing project: providing services to taxonomists for standard genome sequencing and annotation.</title>
        <authorList>
            <consortium name="The Broad Institute Genomics Platform"/>
            <consortium name="The Broad Institute Genome Sequencing Center for Infectious Disease"/>
            <person name="Wu L."/>
            <person name="Ma J."/>
        </authorList>
    </citation>
    <scope>NUCLEOTIDE SEQUENCE [LARGE SCALE GENOMIC DNA]</scope>
    <source>
        <strain evidence="2">JCM 18014</strain>
    </source>
</reference>
<organism evidence="1 2">
    <name type="scientific">Erythrobacter westpacificensis</name>
    <dbReference type="NCBI Taxonomy" id="1055231"/>
    <lineage>
        <taxon>Bacteria</taxon>
        <taxon>Pseudomonadati</taxon>
        <taxon>Pseudomonadota</taxon>
        <taxon>Alphaproteobacteria</taxon>
        <taxon>Sphingomonadales</taxon>
        <taxon>Erythrobacteraceae</taxon>
        <taxon>Erythrobacter/Porphyrobacter group</taxon>
        <taxon>Erythrobacter</taxon>
    </lineage>
</organism>
<evidence type="ECO:0000313" key="1">
    <source>
        <dbReference type="EMBL" id="GAA5047331.1"/>
    </source>
</evidence>
<name>A0ABP9K099_9SPHN</name>
<dbReference type="Pfam" id="PF13469">
    <property type="entry name" value="Sulfotransfer_3"/>
    <property type="match status" value="1"/>
</dbReference>
<dbReference type="Proteomes" id="UP001500518">
    <property type="component" value="Unassembled WGS sequence"/>
</dbReference>
<gene>
    <name evidence="1" type="ORF">GCM10023208_03580</name>
</gene>